<name>A0A1I7W870_HETBA</name>
<dbReference type="AlphaFoldDB" id="A0A1I7W870"/>
<accession>A0A1I7W870</accession>
<proteinExistence type="predicted"/>
<sequence>MLNGLYGYIFGSEDSNDSQMSQDSEAFPVDKTIENDWCLVEDVSSGRSSPVFIPYPEMRDIDQLSFTSKNSTVKNDVHFPHTKSHMICIVIIGDPAS</sequence>
<keyword evidence="1" id="KW-1185">Reference proteome</keyword>
<dbReference type="Proteomes" id="UP000095283">
    <property type="component" value="Unplaced"/>
</dbReference>
<evidence type="ECO:0000313" key="2">
    <source>
        <dbReference type="WBParaSite" id="Hba_00818"/>
    </source>
</evidence>
<protein>
    <submittedName>
        <fullName evidence="2">SH3 domain-containing protein</fullName>
    </submittedName>
</protein>
<evidence type="ECO:0000313" key="1">
    <source>
        <dbReference type="Proteomes" id="UP000095283"/>
    </source>
</evidence>
<dbReference type="WBParaSite" id="Hba_00818">
    <property type="protein sequence ID" value="Hba_00818"/>
    <property type="gene ID" value="Hba_00818"/>
</dbReference>
<organism evidence="1 2">
    <name type="scientific">Heterorhabditis bacteriophora</name>
    <name type="common">Entomopathogenic nematode worm</name>
    <dbReference type="NCBI Taxonomy" id="37862"/>
    <lineage>
        <taxon>Eukaryota</taxon>
        <taxon>Metazoa</taxon>
        <taxon>Ecdysozoa</taxon>
        <taxon>Nematoda</taxon>
        <taxon>Chromadorea</taxon>
        <taxon>Rhabditida</taxon>
        <taxon>Rhabditina</taxon>
        <taxon>Rhabditomorpha</taxon>
        <taxon>Strongyloidea</taxon>
        <taxon>Heterorhabditidae</taxon>
        <taxon>Heterorhabditis</taxon>
    </lineage>
</organism>
<reference evidence="2" key="1">
    <citation type="submission" date="2016-11" db="UniProtKB">
        <authorList>
            <consortium name="WormBaseParasite"/>
        </authorList>
    </citation>
    <scope>IDENTIFICATION</scope>
</reference>